<protein>
    <recommendedName>
        <fullName evidence="2">CBM20 domain-containing protein</fullName>
    </recommendedName>
</protein>
<comment type="caution">
    <text evidence="3">The sequence shown here is derived from an EMBL/GenBank/DDBJ whole genome shotgun (WGS) entry which is preliminary data.</text>
</comment>
<organism evidence="3 4">
    <name type="scientific">Prorocentrum cordatum</name>
    <dbReference type="NCBI Taxonomy" id="2364126"/>
    <lineage>
        <taxon>Eukaryota</taxon>
        <taxon>Sar</taxon>
        <taxon>Alveolata</taxon>
        <taxon>Dinophyceae</taxon>
        <taxon>Prorocentrales</taxon>
        <taxon>Prorocentraceae</taxon>
        <taxon>Prorocentrum</taxon>
    </lineage>
</organism>
<dbReference type="Gene3D" id="2.60.40.10">
    <property type="entry name" value="Immunoglobulins"/>
    <property type="match status" value="1"/>
</dbReference>
<dbReference type="InterPro" id="IPR013783">
    <property type="entry name" value="Ig-like_fold"/>
</dbReference>
<feature type="domain" description="CBM20" evidence="2">
    <location>
        <begin position="71"/>
        <end position="130"/>
    </location>
</feature>
<dbReference type="InterPro" id="IPR013784">
    <property type="entry name" value="Carb-bd-like_fold"/>
</dbReference>
<dbReference type="Proteomes" id="UP001189429">
    <property type="component" value="Unassembled WGS sequence"/>
</dbReference>
<dbReference type="Pfam" id="PF00686">
    <property type="entry name" value="CBM_20"/>
    <property type="match status" value="1"/>
</dbReference>
<proteinExistence type="predicted"/>
<evidence type="ECO:0000259" key="2">
    <source>
        <dbReference type="PROSITE" id="PS51166"/>
    </source>
</evidence>
<gene>
    <name evidence="3" type="ORF">PCOR1329_LOCUS5742</name>
</gene>
<evidence type="ECO:0000256" key="1">
    <source>
        <dbReference type="SAM" id="MobiDB-lite"/>
    </source>
</evidence>
<sequence length="130" mass="13601">SRFGSRLSRAAEGAPRPRGPAARFAAADEANRGPGGHLGRLPEAGGRSVLLYGLRAIHRQQLSSSASSTSSEPSGRSVVTLVFELLHGQTEWGESIGVVGDCEGLGAWRPESGAYLATDPGSYPLWRGSQ</sequence>
<dbReference type="InterPro" id="IPR002044">
    <property type="entry name" value="CBM20"/>
</dbReference>
<feature type="compositionally biased region" description="Low complexity" evidence="1">
    <location>
        <begin position="10"/>
        <end position="21"/>
    </location>
</feature>
<feature type="non-terminal residue" evidence="3">
    <location>
        <position position="130"/>
    </location>
</feature>
<evidence type="ECO:0000313" key="4">
    <source>
        <dbReference type="Proteomes" id="UP001189429"/>
    </source>
</evidence>
<accession>A0ABN9PT30</accession>
<dbReference type="SUPFAM" id="SSF49452">
    <property type="entry name" value="Starch-binding domain-like"/>
    <property type="match status" value="1"/>
</dbReference>
<reference evidence="3" key="1">
    <citation type="submission" date="2023-10" db="EMBL/GenBank/DDBJ databases">
        <authorList>
            <person name="Chen Y."/>
            <person name="Shah S."/>
            <person name="Dougan E. K."/>
            <person name="Thang M."/>
            <person name="Chan C."/>
        </authorList>
    </citation>
    <scope>NUCLEOTIDE SEQUENCE [LARGE SCALE GENOMIC DNA]</scope>
</reference>
<dbReference type="EMBL" id="CAUYUJ010001523">
    <property type="protein sequence ID" value="CAK0796337.1"/>
    <property type="molecule type" value="Genomic_DNA"/>
</dbReference>
<name>A0ABN9PT30_9DINO</name>
<feature type="region of interest" description="Disordered" evidence="1">
    <location>
        <begin position="1"/>
        <end position="21"/>
    </location>
</feature>
<feature type="non-terminal residue" evidence="3">
    <location>
        <position position="1"/>
    </location>
</feature>
<dbReference type="PROSITE" id="PS51166">
    <property type="entry name" value="CBM20"/>
    <property type="match status" value="1"/>
</dbReference>
<keyword evidence="4" id="KW-1185">Reference proteome</keyword>
<evidence type="ECO:0000313" key="3">
    <source>
        <dbReference type="EMBL" id="CAK0796337.1"/>
    </source>
</evidence>